<gene>
    <name evidence="2" type="ORF">Afil01_21950</name>
</gene>
<name>A0A9W6SJH2_9ACTN</name>
<sequence length="191" mass="21194">MPEPERIAAEQRIMEAEKAHNRVNDDEVAATAEVKPTNEPERPPAPADFDHGPDDDHAFHNEFTDEAVAERESRIEDDHPDADDHPDDEPGVYRSGVAHGESLATSNGEGLWPAGLQDALTKRWQDVHLSFVDDPKSAVDQALSIVDDAVRALTSRLAARRRELGELGEADTEELRQAVQRCHALFDELVH</sequence>
<evidence type="ECO:0000313" key="2">
    <source>
        <dbReference type="EMBL" id="GLZ77388.1"/>
    </source>
</evidence>
<comment type="caution">
    <text evidence="2">The sequence shown here is derived from an EMBL/GenBank/DDBJ whole genome shotgun (WGS) entry which is preliminary data.</text>
</comment>
<evidence type="ECO:0000313" key="3">
    <source>
        <dbReference type="Proteomes" id="UP001165079"/>
    </source>
</evidence>
<protein>
    <submittedName>
        <fullName evidence="2">Uncharacterized protein</fullName>
    </submittedName>
</protein>
<dbReference type="RefSeq" id="WP_285662500.1">
    <property type="nucleotide sequence ID" value="NZ_BSTX01000001.1"/>
</dbReference>
<evidence type="ECO:0000256" key="1">
    <source>
        <dbReference type="SAM" id="MobiDB-lite"/>
    </source>
</evidence>
<organism evidence="2 3">
    <name type="scientific">Actinorhabdospora filicis</name>
    <dbReference type="NCBI Taxonomy" id="1785913"/>
    <lineage>
        <taxon>Bacteria</taxon>
        <taxon>Bacillati</taxon>
        <taxon>Actinomycetota</taxon>
        <taxon>Actinomycetes</taxon>
        <taxon>Micromonosporales</taxon>
        <taxon>Micromonosporaceae</taxon>
        <taxon>Actinorhabdospora</taxon>
    </lineage>
</organism>
<feature type="compositionally biased region" description="Acidic residues" evidence="1">
    <location>
        <begin position="78"/>
        <end position="90"/>
    </location>
</feature>
<dbReference type="EMBL" id="BSTX01000001">
    <property type="protein sequence ID" value="GLZ77388.1"/>
    <property type="molecule type" value="Genomic_DNA"/>
</dbReference>
<feature type="compositionally biased region" description="Basic and acidic residues" evidence="1">
    <location>
        <begin position="13"/>
        <end position="25"/>
    </location>
</feature>
<feature type="compositionally biased region" description="Basic and acidic residues" evidence="1">
    <location>
        <begin position="36"/>
        <end position="77"/>
    </location>
</feature>
<proteinExistence type="predicted"/>
<keyword evidence="3" id="KW-1185">Reference proteome</keyword>
<feature type="region of interest" description="Disordered" evidence="1">
    <location>
        <begin position="13"/>
        <end position="110"/>
    </location>
</feature>
<dbReference type="AlphaFoldDB" id="A0A9W6SJH2"/>
<dbReference type="Proteomes" id="UP001165079">
    <property type="component" value="Unassembled WGS sequence"/>
</dbReference>
<accession>A0A9W6SJH2</accession>
<reference evidence="2" key="1">
    <citation type="submission" date="2023-03" db="EMBL/GenBank/DDBJ databases">
        <title>Actinorhabdospora filicis NBRC 111898.</title>
        <authorList>
            <person name="Ichikawa N."/>
            <person name="Sato H."/>
            <person name="Tonouchi N."/>
        </authorList>
    </citation>
    <scope>NUCLEOTIDE SEQUENCE</scope>
    <source>
        <strain evidence="2">NBRC 111898</strain>
    </source>
</reference>